<keyword evidence="3" id="KW-1185">Reference proteome</keyword>
<dbReference type="RefSeq" id="XP_031856196.1">
    <property type="nucleotide sequence ID" value="XM_032000305.1"/>
</dbReference>
<gene>
    <name evidence="2" type="ORF">SAPINGB_P005591</name>
</gene>
<organism evidence="2 3">
    <name type="scientific">Magnusiomyces paraingens</name>
    <dbReference type="NCBI Taxonomy" id="2606893"/>
    <lineage>
        <taxon>Eukaryota</taxon>
        <taxon>Fungi</taxon>
        <taxon>Dikarya</taxon>
        <taxon>Ascomycota</taxon>
        <taxon>Saccharomycotina</taxon>
        <taxon>Dipodascomycetes</taxon>
        <taxon>Dipodascales</taxon>
        <taxon>Dipodascaceae</taxon>
        <taxon>Magnusiomyces</taxon>
    </lineage>
</organism>
<evidence type="ECO:0000256" key="1">
    <source>
        <dbReference type="SAM" id="SignalP"/>
    </source>
</evidence>
<keyword evidence="1" id="KW-0732">Signal</keyword>
<feature type="signal peptide" evidence="1">
    <location>
        <begin position="1"/>
        <end position="19"/>
    </location>
</feature>
<evidence type="ECO:0000313" key="2">
    <source>
        <dbReference type="EMBL" id="VVT57214.1"/>
    </source>
</evidence>
<dbReference type="GeneID" id="43584405"/>
<name>A0A5E8C0I2_9ASCO</name>
<accession>A0A5E8C0I2</accession>
<reference evidence="2 3" key="1">
    <citation type="submission" date="2019-09" db="EMBL/GenBank/DDBJ databases">
        <authorList>
            <person name="Brejova B."/>
        </authorList>
    </citation>
    <scope>NUCLEOTIDE SEQUENCE [LARGE SCALE GENOMIC DNA]</scope>
</reference>
<evidence type="ECO:0000313" key="3">
    <source>
        <dbReference type="Proteomes" id="UP000398389"/>
    </source>
</evidence>
<dbReference type="Proteomes" id="UP000398389">
    <property type="component" value="Unassembled WGS sequence"/>
</dbReference>
<dbReference type="EMBL" id="CABVLU010000004">
    <property type="protein sequence ID" value="VVT57214.1"/>
    <property type="molecule type" value="Genomic_DNA"/>
</dbReference>
<protein>
    <submittedName>
        <fullName evidence="2">Uncharacterized protein</fullName>
    </submittedName>
</protein>
<dbReference type="OrthoDB" id="10557624at2759"/>
<dbReference type="AlphaFoldDB" id="A0A5E8C0I2"/>
<feature type="chain" id="PRO_5022778572" evidence="1">
    <location>
        <begin position="20"/>
        <end position="329"/>
    </location>
</feature>
<sequence length="329" mass="34402">MVATKFVLSSALLAMLVSAAANERRDQYNPVDVIVNGAKSGMINARQQVESLVRGFQSNDGHPTADAVKAFITGLDGQIDNSIGVVADLLSPVTFGASKAVEGAILGPFFQSLTDGTEVAISNLVGMPIDAVLGGSIQSLANNMNKLVGQAQQLQVDQKIVSNMARTQQRLAARVPKGSHHKRDVGVMEGVTSTVNTASQSIDTLVSQLQAQGQHASPAAISAVIAGIDAQIDNAVGNVNNLLSPYANSLSSTVSGVLLNNFFQSITSGSEVVLLNIGTGPADASLSASLNSFARSMKNAADFAGKYNLQDQQTQLININHRIHLLIKQ</sequence>
<proteinExistence type="predicted"/>